<dbReference type="Pfam" id="PF20130">
    <property type="entry name" value="DUF6520"/>
    <property type="match status" value="1"/>
</dbReference>
<evidence type="ECO:0000313" key="4">
    <source>
        <dbReference type="Proteomes" id="UP000647339"/>
    </source>
</evidence>
<comment type="caution">
    <text evidence="3">The sequence shown here is derived from an EMBL/GenBank/DDBJ whole genome shotgun (WGS) entry which is preliminary data.</text>
</comment>
<reference evidence="4" key="1">
    <citation type="journal article" date="2019" name="Int. J. Syst. Evol. Microbiol.">
        <title>The Global Catalogue of Microorganisms (GCM) 10K type strain sequencing project: providing services to taxonomists for standard genome sequencing and annotation.</title>
        <authorList>
            <consortium name="The Broad Institute Genomics Platform"/>
            <consortium name="The Broad Institute Genome Sequencing Center for Infectious Disease"/>
            <person name="Wu L."/>
            <person name="Ma J."/>
        </authorList>
    </citation>
    <scope>NUCLEOTIDE SEQUENCE [LARGE SCALE GENOMIC DNA]</scope>
    <source>
        <strain evidence="4">CGMCC 1.15407</strain>
    </source>
</reference>
<evidence type="ECO:0000256" key="1">
    <source>
        <dbReference type="SAM" id="MobiDB-lite"/>
    </source>
</evidence>
<name>A0ABQ1V9N7_9BACT</name>
<protein>
    <submittedName>
        <fullName evidence="3">Uncharacterized protein</fullName>
    </submittedName>
</protein>
<feature type="signal peptide" evidence="2">
    <location>
        <begin position="1"/>
        <end position="22"/>
    </location>
</feature>
<keyword evidence="4" id="KW-1185">Reference proteome</keyword>
<feature type="chain" id="PRO_5046612673" evidence="2">
    <location>
        <begin position="23"/>
        <end position="93"/>
    </location>
</feature>
<dbReference type="RefSeq" id="WP_137404342.1">
    <property type="nucleotide sequence ID" value="NZ_BMIU01000019.1"/>
</dbReference>
<dbReference type="EMBL" id="BMIU01000019">
    <property type="protein sequence ID" value="GGF42572.1"/>
    <property type="molecule type" value="Genomic_DNA"/>
</dbReference>
<organism evidence="3 4">
    <name type="scientific">Echinicola rosea</name>
    <dbReference type="NCBI Taxonomy" id="1807691"/>
    <lineage>
        <taxon>Bacteria</taxon>
        <taxon>Pseudomonadati</taxon>
        <taxon>Bacteroidota</taxon>
        <taxon>Cytophagia</taxon>
        <taxon>Cytophagales</taxon>
        <taxon>Cyclobacteriaceae</taxon>
        <taxon>Echinicola</taxon>
    </lineage>
</organism>
<keyword evidence="2" id="KW-0732">Signal</keyword>
<proteinExistence type="predicted"/>
<feature type="compositionally biased region" description="Polar residues" evidence="1">
    <location>
        <begin position="67"/>
        <end position="76"/>
    </location>
</feature>
<dbReference type="Proteomes" id="UP000647339">
    <property type="component" value="Unassembled WGS sequence"/>
</dbReference>
<evidence type="ECO:0000256" key="2">
    <source>
        <dbReference type="SAM" id="SignalP"/>
    </source>
</evidence>
<sequence>MKKLIKRLPVLALALAATAAFAFNMPREMVGEYAQDPNNPGTWFDLTNEVPGEDTYQCDGEMETCTRDQPNPSGTEIKTGEFIQNGELPVHED</sequence>
<feature type="region of interest" description="Disordered" evidence="1">
    <location>
        <begin position="67"/>
        <end position="93"/>
    </location>
</feature>
<dbReference type="InterPro" id="IPR045391">
    <property type="entry name" value="DUF6520"/>
</dbReference>
<accession>A0ABQ1V9N7</accession>
<evidence type="ECO:0000313" key="3">
    <source>
        <dbReference type="EMBL" id="GGF42572.1"/>
    </source>
</evidence>
<gene>
    <name evidence="3" type="ORF">GCM10011339_33810</name>
</gene>